<reference evidence="1 2" key="1">
    <citation type="submission" date="2016-03" db="EMBL/GenBank/DDBJ databases">
        <title>Whole genome sequencing of Grifola frondosa 9006-11.</title>
        <authorList>
            <person name="Min B."/>
            <person name="Park H."/>
            <person name="Kim J.-G."/>
            <person name="Cho H."/>
            <person name="Oh Y.-L."/>
            <person name="Kong W.-S."/>
            <person name="Choi I.-G."/>
        </authorList>
    </citation>
    <scope>NUCLEOTIDE SEQUENCE [LARGE SCALE GENOMIC DNA]</scope>
    <source>
        <strain evidence="1 2">9006-11</strain>
    </source>
</reference>
<dbReference type="EMBL" id="LUGG01000015">
    <property type="protein sequence ID" value="OBZ69595.1"/>
    <property type="molecule type" value="Genomic_DNA"/>
</dbReference>
<protein>
    <submittedName>
        <fullName evidence="1">Uncharacterized protein</fullName>
    </submittedName>
</protein>
<comment type="caution">
    <text evidence="1">The sequence shown here is derived from an EMBL/GenBank/DDBJ whole genome shotgun (WGS) entry which is preliminary data.</text>
</comment>
<evidence type="ECO:0000313" key="2">
    <source>
        <dbReference type="Proteomes" id="UP000092993"/>
    </source>
</evidence>
<evidence type="ECO:0000313" key="1">
    <source>
        <dbReference type="EMBL" id="OBZ69595.1"/>
    </source>
</evidence>
<dbReference type="Proteomes" id="UP000092993">
    <property type="component" value="Unassembled WGS sequence"/>
</dbReference>
<sequence length="76" mass="8146">MACAMSLKRHAMQHELEADRDPIDGVVHMHTQNLIGICFDLVTLRIAPGLVTAPGDWSVLHAVTSPGTRAEDAVAS</sequence>
<dbReference type="AlphaFoldDB" id="A0A1C7LY14"/>
<proteinExistence type="predicted"/>
<keyword evidence="2" id="KW-1185">Reference proteome</keyword>
<gene>
    <name evidence="1" type="ORF">A0H81_10240</name>
</gene>
<organism evidence="1 2">
    <name type="scientific">Grifola frondosa</name>
    <name type="common">Maitake</name>
    <name type="synonym">Polyporus frondosus</name>
    <dbReference type="NCBI Taxonomy" id="5627"/>
    <lineage>
        <taxon>Eukaryota</taxon>
        <taxon>Fungi</taxon>
        <taxon>Dikarya</taxon>
        <taxon>Basidiomycota</taxon>
        <taxon>Agaricomycotina</taxon>
        <taxon>Agaricomycetes</taxon>
        <taxon>Polyporales</taxon>
        <taxon>Grifolaceae</taxon>
        <taxon>Grifola</taxon>
    </lineage>
</organism>
<name>A0A1C7LY14_GRIFR</name>
<accession>A0A1C7LY14</accession>